<dbReference type="Proteomes" id="UP001199322">
    <property type="component" value="Unassembled WGS sequence"/>
</dbReference>
<proteinExistence type="predicted"/>
<organism evidence="1 2">
    <name type="scientific">Ralstonia pickettii</name>
    <name type="common">Burkholderia pickettii</name>
    <dbReference type="NCBI Taxonomy" id="329"/>
    <lineage>
        <taxon>Bacteria</taxon>
        <taxon>Pseudomonadati</taxon>
        <taxon>Pseudomonadota</taxon>
        <taxon>Betaproteobacteria</taxon>
        <taxon>Burkholderiales</taxon>
        <taxon>Burkholderiaceae</taxon>
        <taxon>Ralstonia</taxon>
    </lineage>
</organism>
<dbReference type="GeneID" id="61389000"/>
<evidence type="ECO:0000313" key="2">
    <source>
        <dbReference type="Proteomes" id="UP001199322"/>
    </source>
</evidence>
<name>A0A9Q2CDD2_RALPI</name>
<dbReference type="RefSeq" id="WP_009239887.1">
    <property type="nucleotide sequence ID" value="NZ_CABKQE010000002.1"/>
</dbReference>
<evidence type="ECO:0000313" key="1">
    <source>
        <dbReference type="EMBL" id="MBX3893089.1"/>
    </source>
</evidence>
<dbReference type="EMBL" id="QGBI01000033">
    <property type="protein sequence ID" value="MBX3893089.1"/>
    <property type="molecule type" value="Genomic_DNA"/>
</dbReference>
<comment type="caution">
    <text evidence="1">The sequence shown here is derived from an EMBL/GenBank/DDBJ whole genome shotgun (WGS) entry which is preliminary data.</text>
</comment>
<accession>A0A9Q2CDD2</accession>
<gene>
    <name evidence="1" type="ORF">DEE74_24775</name>
</gene>
<protein>
    <submittedName>
        <fullName evidence="1">Uncharacterized protein</fullName>
    </submittedName>
</protein>
<sequence length="150" mass="16978">MLEHQPDEVVAAALWELESSVCRALPRGALVSSARAYCGGYDVAAKWSMSTVRGNRQECTLAVHFSLAEAKAYCRSNHPRREEICRRVSEWLCVQLEFQRVELCADTGYDLVLTAPNAFFLDERDAIQVGREDREHDFSLYRGASLPPLR</sequence>
<reference evidence="1" key="1">
    <citation type="submission" date="2018-06" db="EMBL/GenBank/DDBJ databases">
        <authorList>
            <person name="O'Rourke A."/>
        </authorList>
    </citation>
    <scope>NUCLEOTIDE SEQUENCE</scope>
    <source>
        <strain evidence="1">132550021-3</strain>
    </source>
</reference>
<dbReference type="AlphaFoldDB" id="A0A9Q2CDD2"/>